<reference evidence="3" key="1">
    <citation type="submission" date="2016-08" db="EMBL/GenBank/DDBJ databases">
        <authorList>
            <person name="Varghese N."/>
            <person name="Submissions Spin"/>
        </authorList>
    </citation>
    <scope>NUCLEOTIDE SEQUENCE [LARGE SCALE GENOMIC DNA]</scope>
    <source>
        <strain evidence="3">HAMBI 2975</strain>
    </source>
</reference>
<dbReference type="STRING" id="410764.GA0061103_1499"/>
<evidence type="ECO:0000313" key="2">
    <source>
        <dbReference type="EMBL" id="SCB10420.1"/>
    </source>
</evidence>
<dbReference type="OrthoDB" id="9809695at2"/>
<name>A0A1C3U4K4_9HYPH</name>
<dbReference type="SUPFAM" id="SSF54909">
    <property type="entry name" value="Dimeric alpha+beta barrel"/>
    <property type="match status" value="1"/>
</dbReference>
<protein>
    <submittedName>
        <fullName evidence="2">NIPSNAP protein</fullName>
    </submittedName>
</protein>
<dbReference type="AlphaFoldDB" id="A0A1C3U4K4"/>
<dbReference type="EMBL" id="FMAG01000001">
    <property type="protein sequence ID" value="SCB10420.1"/>
    <property type="molecule type" value="Genomic_DNA"/>
</dbReference>
<evidence type="ECO:0000259" key="1">
    <source>
        <dbReference type="Pfam" id="PF07978"/>
    </source>
</evidence>
<proteinExistence type="predicted"/>
<keyword evidence="3" id="KW-1185">Reference proteome</keyword>
<feature type="domain" description="NIPSNAP" evidence="1">
    <location>
        <begin position="6"/>
        <end position="98"/>
    </location>
</feature>
<dbReference type="Proteomes" id="UP000199101">
    <property type="component" value="Unassembled WGS sequence"/>
</dbReference>
<organism evidence="2 3">
    <name type="scientific">Rhizobium multihospitium</name>
    <dbReference type="NCBI Taxonomy" id="410764"/>
    <lineage>
        <taxon>Bacteria</taxon>
        <taxon>Pseudomonadati</taxon>
        <taxon>Pseudomonadota</taxon>
        <taxon>Alphaproteobacteria</taxon>
        <taxon>Hyphomicrobiales</taxon>
        <taxon>Rhizobiaceae</taxon>
        <taxon>Rhizobium/Agrobacterium group</taxon>
        <taxon>Rhizobium</taxon>
    </lineage>
</organism>
<dbReference type="RefSeq" id="WP_092706716.1">
    <property type="nucleotide sequence ID" value="NZ_FMAG01000001.1"/>
</dbReference>
<dbReference type="InterPro" id="IPR012577">
    <property type="entry name" value="NIPSNAP"/>
</dbReference>
<dbReference type="Gene3D" id="3.30.70.100">
    <property type="match status" value="1"/>
</dbReference>
<gene>
    <name evidence="2" type="ORF">GA0061103_1499</name>
</gene>
<evidence type="ECO:0000313" key="3">
    <source>
        <dbReference type="Proteomes" id="UP000199101"/>
    </source>
</evidence>
<accession>A0A1C3U4K4</accession>
<dbReference type="Pfam" id="PF07978">
    <property type="entry name" value="NIPSNAP"/>
    <property type="match status" value="1"/>
</dbReference>
<dbReference type="InterPro" id="IPR011008">
    <property type="entry name" value="Dimeric_a/b-barrel"/>
</dbReference>
<sequence>MPHFLFELRRYRLRPGARETLIDLFEREFVETQEVLGIGLAGQFRDADDPDAFVWLRSFANMEARAEALAAFYNGPVWKEYGDAANATMVNSDNVLLLKAIGPSAFSSNPRREELGDERPCEGILVATTCSLAPKGANAFAAYFNSDARPLLETLGARIEATFVTEENANTFPRLPVREGEPVFVWFAGFTSEASYQSFQVRLRQSSQWTNEVFPHLDGLMWRKAEISRLFPTARSLYRW</sequence>